<dbReference type="InterPro" id="IPR017795">
    <property type="entry name" value="ABBA_NscD-like"/>
</dbReference>
<dbReference type="PANTHER" id="PTHR40627:SF4">
    <property type="entry name" value="PRENYLTRANSFERASE ASQH1-RELATED"/>
    <property type="match status" value="1"/>
</dbReference>
<dbReference type="EMBL" id="JAWHQM010000003">
    <property type="protein sequence ID" value="KAK5625994.1"/>
    <property type="molecule type" value="Genomic_DNA"/>
</dbReference>
<comment type="caution">
    <text evidence="4">The sequence shown here is derived from an EMBL/GenBank/DDBJ whole genome shotgun (WGS) entry which is preliminary data.</text>
</comment>
<name>A0AAN7UHF0_9PEZI</name>
<evidence type="ECO:0000256" key="3">
    <source>
        <dbReference type="SAM" id="MobiDB-lite"/>
    </source>
</evidence>
<dbReference type="PANTHER" id="PTHR40627">
    <property type="entry name" value="INDOLE PRENYLTRANSFERASE TDIB-RELATED"/>
    <property type="match status" value="1"/>
</dbReference>
<keyword evidence="5" id="KW-1185">Reference proteome</keyword>
<accession>A0AAN7UHF0</accession>
<gene>
    <name evidence="4" type="ORF">RRF57_001710</name>
</gene>
<dbReference type="Proteomes" id="UP001305414">
    <property type="component" value="Unassembled WGS sequence"/>
</dbReference>
<dbReference type="AlphaFoldDB" id="A0AAN7UHF0"/>
<comment type="similarity">
    <text evidence="1">Belongs to the tryptophan dimethylallyltransferase family.</text>
</comment>
<feature type="region of interest" description="Disordered" evidence="3">
    <location>
        <begin position="65"/>
        <end position="86"/>
    </location>
</feature>
<keyword evidence="2" id="KW-0808">Transferase</keyword>
<organism evidence="4 5">
    <name type="scientific">Xylaria bambusicola</name>
    <dbReference type="NCBI Taxonomy" id="326684"/>
    <lineage>
        <taxon>Eukaryota</taxon>
        <taxon>Fungi</taxon>
        <taxon>Dikarya</taxon>
        <taxon>Ascomycota</taxon>
        <taxon>Pezizomycotina</taxon>
        <taxon>Sordariomycetes</taxon>
        <taxon>Xylariomycetidae</taxon>
        <taxon>Xylariales</taxon>
        <taxon>Xylariaceae</taxon>
        <taxon>Xylaria</taxon>
    </lineage>
</organism>
<protein>
    <submittedName>
        <fullName evidence="4">Uncharacterized protein</fullName>
    </submittedName>
</protein>
<dbReference type="GO" id="GO:0016765">
    <property type="term" value="F:transferase activity, transferring alkyl or aryl (other than methyl) groups"/>
    <property type="evidence" value="ECO:0007669"/>
    <property type="project" value="InterPro"/>
</dbReference>
<evidence type="ECO:0000313" key="5">
    <source>
        <dbReference type="Proteomes" id="UP001305414"/>
    </source>
</evidence>
<proteinExistence type="inferred from homology"/>
<evidence type="ECO:0000256" key="2">
    <source>
        <dbReference type="ARBA" id="ARBA00022679"/>
    </source>
</evidence>
<reference evidence="4 5" key="1">
    <citation type="submission" date="2023-10" db="EMBL/GenBank/DDBJ databases">
        <title>Draft genome sequence of Xylaria bambusicola isolate GMP-LS, the root and basal stem rot pathogen of sugarcane in Indonesia.</title>
        <authorList>
            <person name="Selvaraj P."/>
            <person name="Muralishankar V."/>
            <person name="Muruganantham S."/>
            <person name="Sp S."/>
            <person name="Haryani S."/>
            <person name="Lau K.J.X."/>
            <person name="Naqvi N.I."/>
        </authorList>
    </citation>
    <scope>NUCLEOTIDE SEQUENCE [LARGE SCALE GENOMIC DNA]</scope>
    <source>
        <strain evidence="4">GMP-LS</strain>
    </source>
</reference>
<dbReference type="Pfam" id="PF11991">
    <property type="entry name" value="Trp_DMAT"/>
    <property type="match status" value="1"/>
</dbReference>
<evidence type="ECO:0000313" key="4">
    <source>
        <dbReference type="EMBL" id="KAK5625994.1"/>
    </source>
</evidence>
<dbReference type="GO" id="GO:0009820">
    <property type="term" value="P:alkaloid metabolic process"/>
    <property type="evidence" value="ECO:0007669"/>
    <property type="project" value="InterPro"/>
</dbReference>
<evidence type="ECO:0000256" key="1">
    <source>
        <dbReference type="ARBA" id="ARBA00010209"/>
    </source>
</evidence>
<sequence length="86" mass="9920">MPSETESLMFRQLDNVARDSDVEKFEASRFWWSTCGRDLARMMSVAEYPEEAQRQFLGFFRDTITPQLGRRPDSTSGQSGGKHILE</sequence>